<dbReference type="SUPFAM" id="SSF51556">
    <property type="entry name" value="Metallo-dependent hydrolases"/>
    <property type="match status" value="1"/>
</dbReference>
<dbReference type="GO" id="GO:0046872">
    <property type="term" value="F:metal ion binding"/>
    <property type="evidence" value="ECO:0007669"/>
    <property type="project" value="UniProtKB-KW"/>
</dbReference>
<dbReference type="InterPro" id="IPR018228">
    <property type="entry name" value="DNase_TatD-rel_CS"/>
</dbReference>
<accession>A0A0B2K579</accession>
<dbReference type="InterPro" id="IPR001130">
    <property type="entry name" value="TatD-like"/>
</dbReference>
<dbReference type="CDD" id="cd01310">
    <property type="entry name" value="TatD_DNAse"/>
    <property type="match status" value="1"/>
</dbReference>
<feature type="binding site" evidence="3">
    <location>
        <position position="96"/>
    </location>
    <ligand>
        <name>a divalent metal cation</name>
        <dbReference type="ChEBI" id="CHEBI:60240"/>
        <label>1</label>
    </ligand>
</feature>
<organism evidence="4 5">
    <name type="scientific">Anaerovibrio lipolyticus</name>
    <dbReference type="NCBI Taxonomy" id="82374"/>
    <lineage>
        <taxon>Bacteria</taxon>
        <taxon>Bacillati</taxon>
        <taxon>Bacillota</taxon>
        <taxon>Negativicutes</taxon>
        <taxon>Selenomonadales</taxon>
        <taxon>Selenomonadaceae</taxon>
        <taxon>Anaerovibrio</taxon>
    </lineage>
</organism>
<dbReference type="GO" id="GO:0004536">
    <property type="term" value="F:DNA nuclease activity"/>
    <property type="evidence" value="ECO:0007669"/>
    <property type="project" value="InterPro"/>
</dbReference>
<dbReference type="RefSeq" id="WP_039205663.1">
    <property type="nucleotide sequence ID" value="NZ_JSCE01000006.1"/>
</dbReference>
<evidence type="ECO:0000256" key="2">
    <source>
        <dbReference type="ARBA" id="ARBA00022801"/>
    </source>
</evidence>
<evidence type="ECO:0000256" key="1">
    <source>
        <dbReference type="ARBA" id="ARBA00022723"/>
    </source>
</evidence>
<keyword evidence="1 3" id="KW-0479">Metal-binding</keyword>
<feature type="binding site" evidence="3">
    <location>
        <position position="158"/>
    </location>
    <ligand>
        <name>a divalent metal cation</name>
        <dbReference type="ChEBI" id="CHEBI:60240"/>
        <label>2</label>
    </ligand>
</feature>
<dbReference type="Pfam" id="PF01026">
    <property type="entry name" value="TatD_DNase"/>
    <property type="match status" value="1"/>
</dbReference>
<keyword evidence="2 4" id="KW-0378">Hydrolase</keyword>
<dbReference type="PANTHER" id="PTHR46124:SF2">
    <property type="entry name" value="D-AMINOACYL-TRNA DEACYLASE"/>
    <property type="match status" value="1"/>
</dbReference>
<dbReference type="NCBIfam" id="TIGR00010">
    <property type="entry name" value="YchF/TatD family DNA exonuclease"/>
    <property type="match status" value="1"/>
</dbReference>
<dbReference type="PIRSF" id="PIRSF005902">
    <property type="entry name" value="DNase_TatD"/>
    <property type="match status" value="1"/>
</dbReference>
<comment type="caution">
    <text evidence="4">The sequence shown here is derived from an EMBL/GenBank/DDBJ whole genome shotgun (WGS) entry which is preliminary data.</text>
</comment>
<dbReference type="AlphaFoldDB" id="A0A0B2K579"/>
<gene>
    <name evidence="4" type="ORF">NZ47_00425</name>
</gene>
<dbReference type="EMBL" id="JSCE01000006">
    <property type="protein sequence ID" value="KHM53182.1"/>
    <property type="molecule type" value="Genomic_DNA"/>
</dbReference>
<proteinExistence type="predicted"/>
<keyword evidence="5" id="KW-1185">Reference proteome</keyword>
<dbReference type="STRING" id="82374.NZ47_00425"/>
<evidence type="ECO:0000313" key="4">
    <source>
        <dbReference type="EMBL" id="KHM53182.1"/>
    </source>
</evidence>
<dbReference type="PROSITE" id="PS01137">
    <property type="entry name" value="TATD_1"/>
    <property type="match status" value="1"/>
</dbReference>
<feature type="binding site" evidence="3">
    <location>
        <position position="12"/>
    </location>
    <ligand>
        <name>a divalent metal cation</name>
        <dbReference type="ChEBI" id="CHEBI:60240"/>
        <label>1</label>
    </ligand>
</feature>
<feature type="binding site" evidence="3">
    <location>
        <position position="10"/>
    </location>
    <ligand>
        <name>a divalent metal cation</name>
        <dbReference type="ChEBI" id="CHEBI:60240"/>
        <label>1</label>
    </ligand>
</feature>
<reference evidence="4 5" key="1">
    <citation type="journal article" date="2013" name="PLoS ONE">
        <title>Identification and characterization of three novel lipases belonging to families II and V from Anaerovibrio lipolyticus 5ST.</title>
        <authorList>
            <person name="Prive F."/>
            <person name="Kaderbhai N.N."/>
            <person name="Girdwood S."/>
            <person name="Worgan H.J."/>
            <person name="Pinloche E."/>
            <person name="Scollan N.D."/>
            <person name="Huws S.A."/>
            <person name="Newbold C.J."/>
        </authorList>
    </citation>
    <scope>NUCLEOTIDE SEQUENCE [LARGE SCALE GENOMIC DNA]</scope>
    <source>
        <strain evidence="4 5">5S</strain>
    </source>
</reference>
<feature type="binding site" evidence="3">
    <location>
        <position position="134"/>
    </location>
    <ligand>
        <name>a divalent metal cation</name>
        <dbReference type="ChEBI" id="CHEBI:60240"/>
        <label>2</label>
    </ligand>
</feature>
<dbReference type="Gene3D" id="3.20.20.140">
    <property type="entry name" value="Metal-dependent hydrolases"/>
    <property type="match status" value="1"/>
</dbReference>
<name>A0A0B2K579_9FIRM</name>
<evidence type="ECO:0000313" key="5">
    <source>
        <dbReference type="Proteomes" id="UP000030993"/>
    </source>
</evidence>
<dbReference type="PANTHER" id="PTHR46124">
    <property type="entry name" value="D-AMINOACYL-TRNA DEACYLASE"/>
    <property type="match status" value="1"/>
</dbReference>
<dbReference type="InterPro" id="IPR015991">
    <property type="entry name" value="TatD/YcfH-like"/>
</dbReference>
<dbReference type="InterPro" id="IPR032466">
    <property type="entry name" value="Metal_Hydrolase"/>
</dbReference>
<feature type="binding site" evidence="3">
    <location>
        <position position="208"/>
    </location>
    <ligand>
        <name>a divalent metal cation</name>
        <dbReference type="ChEBI" id="CHEBI:60240"/>
        <label>1</label>
    </ligand>
</feature>
<sequence>MKENYIIDTHSHINSEKFDQDRGKIIANAKENGVGTIINMGDTMESSKHVLQLAQEYDICYAGVGVHPEEAFEMQKDDFDKLAIWTKNNKVVCIGEIGLDYYWEKDGDKRALQKRIFIQQLDLARQLHLPVCVHNRDAHGDTMEILKKEGKGIRGVMHCFSGSLEIARELVKMDWYIGVDGPLTFKNAAKLPEIVKEIPLEKILVETDCPYMAPSPMRGKRNEPAFVRYVAEKLAELKGVDFQSVARQTTINAKTLYTRLEEVQSSK</sequence>
<evidence type="ECO:0000256" key="3">
    <source>
        <dbReference type="PIRSR" id="PIRSR005902-1"/>
    </source>
</evidence>
<dbReference type="Proteomes" id="UP000030993">
    <property type="component" value="Unassembled WGS sequence"/>
</dbReference>
<dbReference type="FunFam" id="3.20.20.140:FF:000005">
    <property type="entry name" value="TatD family hydrolase"/>
    <property type="match status" value="1"/>
</dbReference>
<dbReference type="eggNOG" id="COG0084">
    <property type="taxonomic scope" value="Bacteria"/>
</dbReference>
<dbReference type="GO" id="GO:0016788">
    <property type="term" value="F:hydrolase activity, acting on ester bonds"/>
    <property type="evidence" value="ECO:0007669"/>
    <property type="project" value="InterPro"/>
</dbReference>
<protein>
    <submittedName>
        <fullName evidence="4">Hydrolase TatD</fullName>
    </submittedName>
</protein>